<dbReference type="InterPro" id="IPR012902">
    <property type="entry name" value="N_methyl_site"/>
</dbReference>
<dbReference type="PROSITE" id="PS00409">
    <property type="entry name" value="PROKAR_NTER_METHYL"/>
    <property type="match status" value="1"/>
</dbReference>
<dbReference type="Gene3D" id="3.30.700.10">
    <property type="entry name" value="Glycoprotein, Type 4 Pilin"/>
    <property type="match status" value="1"/>
</dbReference>
<keyword evidence="3" id="KW-1185">Reference proteome</keyword>
<evidence type="ECO:0000256" key="1">
    <source>
        <dbReference type="SAM" id="Phobius"/>
    </source>
</evidence>
<dbReference type="AlphaFoldDB" id="A0A285GVP6"/>
<dbReference type="Pfam" id="PF07963">
    <property type="entry name" value="N_methyl"/>
    <property type="match status" value="1"/>
</dbReference>
<accession>A0A285GVP6</accession>
<dbReference type="EMBL" id="OBDZ01000011">
    <property type="protein sequence ID" value="SNY27364.1"/>
    <property type="molecule type" value="Genomic_DNA"/>
</dbReference>
<keyword evidence="1" id="KW-1133">Transmembrane helix</keyword>
<feature type="transmembrane region" description="Helical" evidence="1">
    <location>
        <begin position="21"/>
        <end position="45"/>
    </location>
</feature>
<evidence type="ECO:0000313" key="3">
    <source>
        <dbReference type="Proteomes" id="UP000219573"/>
    </source>
</evidence>
<keyword evidence="1" id="KW-0812">Transmembrane</keyword>
<dbReference type="SUPFAM" id="SSF54523">
    <property type="entry name" value="Pili subunits"/>
    <property type="match status" value="1"/>
</dbReference>
<keyword evidence="1" id="KW-0472">Membrane</keyword>
<dbReference type="InterPro" id="IPR045584">
    <property type="entry name" value="Pilin-like"/>
</dbReference>
<reference evidence="3" key="1">
    <citation type="submission" date="2017-09" db="EMBL/GenBank/DDBJ databases">
        <authorList>
            <person name="Varghese N."/>
            <person name="Submissions S."/>
        </authorList>
    </citation>
    <scope>NUCLEOTIDE SEQUENCE [LARGE SCALE GENOMIC DNA]</scope>
    <source>
        <strain evidence="3">MSL47</strain>
    </source>
</reference>
<sequence>MIEREVIMMSWNTSYLKKEEGITLIEILIGIIILAIILTSVIGFFTNSTKITGQAKDRRRALQLARSVMEDMRSAFYQEGISISDRQTHFNNWENNEDYKGYTCRVNIADYKEDLKEVIVTVYWDNKNKNLKLKTLITKR</sequence>
<gene>
    <name evidence="2" type="ORF">SAMN06265827_11111</name>
</gene>
<proteinExistence type="predicted"/>
<evidence type="ECO:0000313" key="2">
    <source>
        <dbReference type="EMBL" id="SNY27364.1"/>
    </source>
</evidence>
<dbReference type="Proteomes" id="UP000219573">
    <property type="component" value="Unassembled WGS sequence"/>
</dbReference>
<organism evidence="2 3">
    <name type="scientific">Orenia metallireducens</name>
    <dbReference type="NCBI Taxonomy" id="1413210"/>
    <lineage>
        <taxon>Bacteria</taxon>
        <taxon>Bacillati</taxon>
        <taxon>Bacillota</taxon>
        <taxon>Clostridia</taxon>
        <taxon>Halanaerobiales</taxon>
        <taxon>Halobacteroidaceae</taxon>
        <taxon>Orenia</taxon>
    </lineage>
</organism>
<protein>
    <submittedName>
        <fullName evidence="2">Type IV pilus modification protein PilV</fullName>
    </submittedName>
</protein>
<name>A0A285GVP6_9FIRM</name>